<protein>
    <recommendedName>
        <fullName evidence="1">NAD-dependent epimerase/dehydratase domain-containing protein</fullName>
    </recommendedName>
</protein>
<organism evidence="2 3">
    <name type="scientific">Sinocyclocheilus rhinocerous</name>
    <dbReference type="NCBI Taxonomy" id="307959"/>
    <lineage>
        <taxon>Eukaryota</taxon>
        <taxon>Metazoa</taxon>
        <taxon>Chordata</taxon>
        <taxon>Craniata</taxon>
        <taxon>Vertebrata</taxon>
        <taxon>Euteleostomi</taxon>
        <taxon>Actinopterygii</taxon>
        <taxon>Neopterygii</taxon>
        <taxon>Teleostei</taxon>
        <taxon>Ostariophysi</taxon>
        <taxon>Cypriniformes</taxon>
        <taxon>Cyprinidae</taxon>
        <taxon>Cyprininae</taxon>
        <taxon>Sinocyclocheilus</taxon>
    </lineage>
</organism>
<evidence type="ECO:0000313" key="2">
    <source>
        <dbReference type="Ensembl" id="ENSSRHP00000003917.1"/>
    </source>
</evidence>
<dbReference type="Proteomes" id="UP000472270">
    <property type="component" value="Unassembled WGS sequence"/>
</dbReference>
<evidence type="ECO:0000259" key="1">
    <source>
        <dbReference type="Pfam" id="PF01370"/>
    </source>
</evidence>
<reference evidence="2" key="1">
    <citation type="submission" date="2025-08" db="UniProtKB">
        <authorList>
            <consortium name="Ensembl"/>
        </authorList>
    </citation>
    <scope>IDENTIFICATION</scope>
</reference>
<dbReference type="SUPFAM" id="SSF51735">
    <property type="entry name" value="NAD(P)-binding Rossmann-fold domains"/>
    <property type="match status" value="1"/>
</dbReference>
<dbReference type="InterPro" id="IPR001509">
    <property type="entry name" value="Epimerase_deHydtase"/>
</dbReference>
<keyword evidence="3" id="KW-1185">Reference proteome</keyword>
<dbReference type="Pfam" id="PF01370">
    <property type="entry name" value="Epimerase"/>
    <property type="match status" value="1"/>
</dbReference>
<feature type="domain" description="NAD-dependent epimerase/dehydratase" evidence="1">
    <location>
        <begin position="3"/>
        <end position="37"/>
    </location>
</feature>
<accession>A0A673FV31</accession>
<evidence type="ECO:0000313" key="3">
    <source>
        <dbReference type="Proteomes" id="UP000472270"/>
    </source>
</evidence>
<dbReference type="Ensembl" id="ENSSRHT00000004062.1">
    <property type="protein sequence ID" value="ENSSRHP00000003917.1"/>
    <property type="gene ID" value="ENSSRHG00000002664.1"/>
</dbReference>
<reference evidence="2" key="2">
    <citation type="submission" date="2025-09" db="UniProtKB">
        <authorList>
            <consortium name="Ensembl"/>
        </authorList>
    </citation>
    <scope>IDENTIFICATION</scope>
</reference>
<sequence>MRVVIGGGSGFVGRELTRLLKSKGHEITIISRQPGPGKISWSSFTFDFCIRA</sequence>
<dbReference type="InterPro" id="IPR036291">
    <property type="entry name" value="NAD(P)-bd_dom_sf"/>
</dbReference>
<dbReference type="AlphaFoldDB" id="A0A673FV31"/>
<name>A0A673FV31_9TELE</name>
<dbReference type="Gene3D" id="3.40.50.720">
    <property type="entry name" value="NAD(P)-binding Rossmann-like Domain"/>
    <property type="match status" value="1"/>
</dbReference>
<proteinExistence type="predicted"/>